<evidence type="ECO:0000313" key="1">
    <source>
        <dbReference type="EMBL" id="CAB4290217.1"/>
    </source>
</evidence>
<dbReference type="Proteomes" id="UP000507222">
    <property type="component" value="Unassembled WGS sequence"/>
</dbReference>
<dbReference type="Proteomes" id="UP000507245">
    <property type="component" value="Unassembled WGS sequence"/>
</dbReference>
<keyword evidence="4" id="KW-1185">Reference proteome</keyword>
<dbReference type="EMBL" id="CAEKDK010000008">
    <property type="protein sequence ID" value="CAB4290217.1"/>
    <property type="molecule type" value="Genomic_DNA"/>
</dbReference>
<dbReference type="AlphaFoldDB" id="A0A6J5Y583"/>
<reference evidence="4" key="1">
    <citation type="journal article" date="2020" name="Genome Biol.">
        <title>Gamete binning: chromosome-level and haplotype-resolved genome assembly enabled by high-throughput single-cell sequencing of gamete genomes.</title>
        <authorList>
            <person name="Campoy J.A."/>
            <person name="Sun H."/>
            <person name="Goel M."/>
            <person name="Jiao W.-B."/>
            <person name="Folz-Donahue K."/>
            <person name="Wang N."/>
            <person name="Rubio M."/>
            <person name="Liu C."/>
            <person name="Kukat C."/>
            <person name="Ruiz D."/>
            <person name="Huettel B."/>
            <person name="Schneeberger K."/>
        </authorList>
    </citation>
    <scope>NUCLEOTIDE SEQUENCE [LARGE SCALE GENOMIC DNA]</scope>
    <source>
        <strain evidence="4">cv. Rojo Pasion</strain>
    </source>
</reference>
<dbReference type="EMBL" id="CAEKKB010000008">
    <property type="protein sequence ID" value="CAB4320561.1"/>
    <property type="molecule type" value="Genomic_DNA"/>
</dbReference>
<accession>A0A6J5Y583</accession>
<sequence length="142" mass="15857">MMELVKELSQLHSRPLRQRKGNITKYRQDNTDGGTEIPAQSDVFCHTDAPPICESDNLVGTQESNNAVMDNMALLLGLTHGGHPDQLYKRPLTGNITYPTVHENYLKGDQYQNWNGGSGLNDLALVQEEMVTKNSNENRSKS</sequence>
<evidence type="ECO:0000313" key="3">
    <source>
        <dbReference type="Proteomes" id="UP000507222"/>
    </source>
</evidence>
<organism evidence="2 4">
    <name type="scientific">Prunus armeniaca</name>
    <name type="common">Apricot</name>
    <name type="synonym">Armeniaca vulgaris</name>
    <dbReference type="NCBI Taxonomy" id="36596"/>
    <lineage>
        <taxon>Eukaryota</taxon>
        <taxon>Viridiplantae</taxon>
        <taxon>Streptophyta</taxon>
        <taxon>Embryophyta</taxon>
        <taxon>Tracheophyta</taxon>
        <taxon>Spermatophyta</taxon>
        <taxon>Magnoliopsida</taxon>
        <taxon>eudicotyledons</taxon>
        <taxon>Gunneridae</taxon>
        <taxon>Pentapetalae</taxon>
        <taxon>rosids</taxon>
        <taxon>fabids</taxon>
        <taxon>Rosales</taxon>
        <taxon>Rosaceae</taxon>
        <taxon>Amygdaloideae</taxon>
        <taxon>Amygdaleae</taxon>
        <taxon>Prunus</taxon>
    </lineage>
</organism>
<protein>
    <submittedName>
        <fullName evidence="2">Uncharacterized protein</fullName>
    </submittedName>
</protein>
<reference evidence="2 3" key="2">
    <citation type="submission" date="2020-05" db="EMBL/GenBank/DDBJ databases">
        <authorList>
            <person name="Campoy J."/>
            <person name="Schneeberger K."/>
            <person name="Spophaly S."/>
        </authorList>
    </citation>
    <scope>NUCLEOTIDE SEQUENCE [LARGE SCALE GENOMIC DNA]</scope>
    <source>
        <strain evidence="2">PruArmRojPasFocal</strain>
    </source>
</reference>
<gene>
    <name evidence="1" type="ORF">CURHAP_LOCUS50129</name>
    <name evidence="2" type="ORF">ORAREDHAP_LOCUS49433</name>
</gene>
<name>A0A6J5Y583_PRUAR</name>
<evidence type="ECO:0000313" key="4">
    <source>
        <dbReference type="Proteomes" id="UP000507245"/>
    </source>
</evidence>
<proteinExistence type="predicted"/>
<evidence type="ECO:0000313" key="2">
    <source>
        <dbReference type="EMBL" id="CAB4320561.1"/>
    </source>
</evidence>